<name>A0A2G5B3E1_COERN</name>
<dbReference type="AlphaFoldDB" id="A0A2G5B3E1"/>
<proteinExistence type="predicted"/>
<dbReference type="Proteomes" id="UP000242474">
    <property type="component" value="Unassembled WGS sequence"/>
</dbReference>
<reference evidence="1 2" key="1">
    <citation type="journal article" date="2015" name="Genome Biol. Evol.">
        <title>Phylogenomic analyses indicate that early fungi evolved digesting cell walls of algal ancestors of land plants.</title>
        <authorList>
            <person name="Chang Y."/>
            <person name="Wang S."/>
            <person name="Sekimoto S."/>
            <person name="Aerts A.L."/>
            <person name="Choi C."/>
            <person name="Clum A."/>
            <person name="LaButti K.M."/>
            <person name="Lindquist E.A."/>
            <person name="Yee Ngan C."/>
            <person name="Ohm R.A."/>
            <person name="Salamov A.A."/>
            <person name="Grigoriev I.V."/>
            <person name="Spatafora J.W."/>
            <person name="Berbee M.L."/>
        </authorList>
    </citation>
    <scope>NUCLEOTIDE SEQUENCE [LARGE SCALE GENOMIC DNA]</scope>
    <source>
        <strain evidence="1 2">NRRL 1564</strain>
    </source>
</reference>
<gene>
    <name evidence="1" type="ORF">COEREDRAFT_11654</name>
</gene>
<accession>A0A2G5B3E1</accession>
<protein>
    <submittedName>
        <fullName evidence="1">Uncharacterized protein</fullName>
    </submittedName>
</protein>
<evidence type="ECO:0000313" key="1">
    <source>
        <dbReference type="EMBL" id="PIA13227.1"/>
    </source>
</evidence>
<sequence length="110" mass="11669">MAFSTVFNSAMITAVVGIIGMSLSTNAVPVPQQNQYQRRGYSGMGAYGGINPYGGFGYNTGFPFATSFTNAFNADSNFATFNDDTIYANNKDATTACNNVNKFNSANVIA</sequence>
<keyword evidence="2" id="KW-1185">Reference proteome</keyword>
<dbReference type="EMBL" id="KZ303543">
    <property type="protein sequence ID" value="PIA13227.1"/>
    <property type="molecule type" value="Genomic_DNA"/>
</dbReference>
<evidence type="ECO:0000313" key="2">
    <source>
        <dbReference type="Proteomes" id="UP000242474"/>
    </source>
</evidence>
<dbReference type="OrthoDB" id="5590575at2759"/>
<organism evidence="1 2">
    <name type="scientific">Coemansia reversa (strain ATCC 12441 / NRRL 1564)</name>
    <dbReference type="NCBI Taxonomy" id="763665"/>
    <lineage>
        <taxon>Eukaryota</taxon>
        <taxon>Fungi</taxon>
        <taxon>Fungi incertae sedis</taxon>
        <taxon>Zoopagomycota</taxon>
        <taxon>Kickxellomycotina</taxon>
        <taxon>Kickxellomycetes</taxon>
        <taxon>Kickxellales</taxon>
        <taxon>Kickxellaceae</taxon>
        <taxon>Coemansia</taxon>
    </lineage>
</organism>